<reference evidence="2" key="1">
    <citation type="submission" date="2018-06" db="EMBL/GenBank/DDBJ databases">
        <authorList>
            <person name="Zhirakovskaya E."/>
        </authorList>
    </citation>
    <scope>NUCLEOTIDE SEQUENCE</scope>
</reference>
<dbReference type="CDD" id="cd07247">
    <property type="entry name" value="SgaA_N_like"/>
    <property type="match status" value="1"/>
</dbReference>
<gene>
    <name evidence="2" type="ORF">MNBD_GAMMA09-3759</name>
</gene>
<feature type="domain" description="Glyoxalase/fosfomycin resistance/dioxygenase" evidence="1">
    <location>
        <begin position="7"/>
        <end position="118"/>
    </location>
</feature>
<dbReference type="EMBL" id="UOFI01000023">
    <property type="protein sequence ID" value="VAW62526.1"/>
    <property type="molecule type" value="Genomic_DNA"/>
</dbReference>
<sequence length="124" mass="13889">MRLKNAINWFEIPVSNYERAIDFYEVVMDVQLKREKMGDIDLAIFPADEEGIAGALIKADFQKPDQKGCLVYLNAEGMLDEVMKRAMQKGGDVYMEKTGIGENGFIAHIGDSEGNKIALHSMTE</sequence>
<proteinExistence type="predicted"/>
<evidence type="ECO:0000259" key="1">
    <source>
        <dbReference type="Pfam" id="PF00903"/>
    </source>
</evidence>
<dbReference type="AlphaFoldDB" id="A0A3B0Y262"/>
<name>A0A3B0Y262_9ZZZZ</name>
<dbReference type="InterPro" id="IPR004360">
    <property type="entry name" value="Glyas_Fos-R_dOase_dom"/>
</dbReference>
<dbReference type="SUPFAM" id="SSF54593">
    <property type="entry name" value="Glyoxalase/Bleomycin resistance protein/Dihydroxybiphenyl dioxygenase"/>
    <property type="match status" value="1"/>
</dbReference>
<dbReference type="Pfam" id="PF00903">
    <property type="entry name" value="Glyoxalase"/>
    <property type="match status" value="1"/>
</dbReference>
<dbReference type="Gene3D" id="3.10.180.10">
    <property type="entry name" value="2,3-Dihydroxybiphenyl 1,2-Dioxygenase, domain 1"/>
    <property type="match status" value="1"/>
</dbReference>
<dbReference type="InterPro" id="IPR029068">
    <property type="entry name" value="Glyas_Bleomycin-R_OHBP_Dase"/>
</dbReference>
<evidence type="ECO:0000313" key="2">
    <source>
        <dbReference type="EMBL" id="VAW62526.1"/>
    </source>
</evidence>
<accession>A0A3B0Y262</accession>
<organism evidence="2">
    <name type="scientific">hydrothermal vent metagenome</name>
    <dbReference type="NCBI Taxonomy" id="652676"/>
    <lineage>
        <taxon>unclassified sequences</taxon>
        <taxon>metagenomes</taxon>
        <taxon>ecological metagenomes</taxon>
    </lineage>
</organism>
<protein>
    <recommendedName>
        <fullName evidence="1">Glyoxalase/fosfomycin resistance/dioxygenase domain-containing protein</fullName>
    </recommendedName>
</protein>
<dbReference type="InterPro" id="IPR052164">
    <property type="entry name" value="Anthracycline_SecMetBiosynth"/>
</dbReference>
<dbReference type="PANTHER" id="PTHR33993:SF2">
    <property type="entry name" value="VOC DOMAIN-CONTAINING PROTEIN"/>
    <property type="match status" value="1"/>
</dbReference>
<dbReference type="PANTHER" id="PTHR33993">
    <property type="entry name" value="GLYOXALASE-RELATED"/>
    <property type="match status" value="1"/>
</dbReference>